<accession>A0AC35UFC1</accession>
<organism evidence="1 2">
    <name type="scientific">Rhabditophanes sp. KR3021</name>
    <dbReference type="NCBI Taxonomy" id="114890"/>
    <lineage>
        <taxon>Eukaryota</taxon>
        <taxon>Metazoa</taxon>
        <taxon>Ecdysozoa</taxon>
        <taxon>Nematoda</taxon>
        <taxon>Chromadorea</taxon>
        <taxon>Rhabditida</taxon>
        <taxon>Tylenchina</taxon>
        <taxon>Panagrolaimomorpha</taxon>
        <taxon>Strongyloidoidea</taxon>
        <taxon>Alloionematidae</taxon>
        <taxon>Rhabditophanes</taxon>
    </lineage>
</organism>
<name>A0AC35UFC1_9BILA</name>
<sequence>MIARDPNEDLRSLSGDIQQPAQGIMTSQEALESVYSQGTVQRRTIEDVICRILDSPLKSSTGRADFMFQSGYNETNIQNRYVNRKLDLSTSFTNSQGSNNNENANTEDSTKK</sequence>
<dbReference type="WBParaSite" id="RSKR_0001099800.1">
    <property type="protein sequence ID" value="RSKR_0001099800.1"/>
    <property type="gene ID" value="RSKR_0001099800"/>
</dbReference>
<reference evidence="2" key="1">
    <citation type="submission" date="2016-11" db="UniProtKB">
        <authorList>
            <consortium name="WormBaseParasite"/>
        </authorList>
    </citation>
    <scope>IDENTIFICATION</scope>
    <source>
        <strain evidence="2">KR3021</strain>
    </source>
</reference>
<evidence type="ECO:0000313" key="1">
    <source>
        <dbReference type="Proteomes" id="UP000095286"/>
    </source>
</evidence>
<protein>
    <submittedName>
        <fullName evidence="2">Cell division protein FtsH</fullName>
    </submittedName>
</protein>
<dbReference type="Proteomes" id="UP000095286">
    <property type="component" value="Unplaced"/>
</dbReference>
<evidence type="ECO:0000313" key="2">
    <source>
        <dbReference type="WBParaSite" id="RSKR_0001099800.1"/>
    </source>
</evidence>
<proteinExistence type="predicted"/>